<organism evidence="1 2">
    <name type="scientific">Zasmidium cellare ATCC 36951</name>
    <dbReference type="NCBI Taxonomy" id="1080233"/>
    <lineage>
        <taxon>Eukaryota</taxon>
        <taxon>Fungi</taxon>
        <taxon>Dikarya</taxon>
        <taxon>Ascomycota</taxon>
        <taxon>Pezizomycotina</taxon>
        <taxon>Dothideomycetes</taxon>
        <taxon>Dothideomycetidae</taxon>
        <taxon>Mycosphaerellales</taxon>
        <taxon>Mycosphaerellaceae</taxon>
        <taxon>Zasmidium</taxon>
    </lineage>
</organism>
<proteinExistence type="predicted"/>
<dbReference type="EMBL" id="ML993592">
    <property type="protein sequence ID" value="KAF2167848.1"/>
    <property type="molecule type" value="Genomic_DNA"/>
</dbReference>
<name>A0A6A6CNN2_ZASCE</name>
<evidence type="ECO:0000313" key="1">
    <source>
        <dbReference type="EMBL" id="KAF2167848.1"/>
    </source>
</evidence>
<dbReference type="GeneID" id="54559404"/>
<dbReference type="AlphaFoldDB" id="A0A6A6CNN2"/>
<sequence length="485" mass="55120">MEKDNTTLINTVPQEVWDQIVQHSTLQDVLALRATCKKASKVCYACSRLYLHPTRLSDVVKLCNGESEFLKEAREGIVELVLLGTSAPAFQWQLQGEHPDLVQYRPWPRLGGGFPQTLVTTKEEVHETGTRSWETNYTPLLMALQEDYLPQLSSLIYATKADEEGYCAVPQTKMEFHALNSTKHQLDPECNDLYTQWSDLEMLCGVLTFSSRNFRTVKFTQMRERPCDLRWVSLGSDQETIIDDIGSASSRRTARTVASMSHAMGLVQHLTLPAASLTFHKDHWRELQALAGGLRSLTIDIDGPDPGCTDRDLWALQDYIAGQSAAGKQGPAHVEELNIRDHRDGPSCLEPEYVLQFLEFRKHSLQVVRFHNVFFCEMSGADRMVKRGMKSLIERSRSYGLRTVELRVPRLGLKETDRNDEFFEEYRPDESYHSADPNWCGRGLFDELAEELGVVERDGGWDFAVAVLPLDDDRESQGVSHFKDD</sequence>
<dbReference type="Proteomes" id="UP000799537">
    <property type="component" value="Unassembled WGS sequence"/>
</dbReference>
<keyword evidence="2" id="KW-1185">Reference proteome</keyword>
<dbReference type="RefSeq" id="XP_033668737.1">
    <property type="nucleotide sequence ID" value="XM_033806132.1"/>
</dbReference>
<evidence type="ECO:0000313" key="2">
    <source>
        <dbReference type="Proteomes" id="UP000799537"/>
    </source>
</evidence>
<protein>
    <recommendedName>
        <fullName evidence="3">F-box domain-containing protein</fullName>
    </recommendedName>
</protein>
<reference evidence="1" key="1">
    <citation type="journal article" date="2020" name="Stud. Mycol.">
        <title>101 Dothideomycetes genomes: a test case for predicting lifestyles and emergence of pathogens.</title>
        <authorList>
            <person name="Haridas S."/>
            <person name="Albert R."/>
            <person name="Binder M."/>
            <person name="Bloem J."/>
            <person name="Labutti K."/>
            <person name="Salamov A."/>
            <person name="Andreopoulos B."/>
            <person name="Baker S."/>
            <person name="Barry K."/>
            <person name="Bills G."/>
            <person name="Bluhm B."/>
            <person name="Cannon C."/>
            <person name="Castanera R."/>
            <person name="Culley D."/>
            <person name="Daum C."/>
            <person name="Ezra D."/>
            <person name="Gonzalez J."/>
            <person name="Henrissat B."/>
            <person name="Kuo A."/>
            <person name="Liang C."/>
            <person name="Lipzen A."/>
            <person name="Lutzoni F."/>
            <person name="Magnuson J."/>
            <person name="Mondo S."/>
            <person name="Nolan M."/>
            <person name="Ohm R."/>
            <person name="Pangilinan J."/>
            <person name="Park H.-J."/>
            <person name="Ramirez L."/>
            <person name="Alfaro M."/>
            <person name="Sun H."/>
            <person name="Tritt A."/>
            <person name="Yoshinaga Y."/>
            <person name="Zwiers L.-H."/>
            <person name="Turgeon B."/>
            <person name="Goodwin S."/>
            <person name="Spatafora J."/>
            <person name="Crous P."/>
            <person name="Grigoriev I."/>
        </authorList>
    </citation>
    <scope>NUCLEOTIDE SEQUENCE</scope>
    <source>
        <strain evidence="1">ATCC 36951</strain>
    </source>
</reference>
<gene>
    <name evidence="1" type="ORF">M409DRAFT_21994</name>
</gene>
<accession>A0A6A6CNN2</accession>
<evidence type="ECO:0008006" key="3">
    <source>
        <dbReference type="Google" id="ProtNLM"/>
    </source>
</evidence>